<gene>
    <name evidence="1" type="ORF">V1517DRAFT_337523</name>
</gene>
<keyword evidence="2" id="KW-1185">Reference proteome</keyword>
<accession>A0ACC3TT20</accession>
<protein>
    <submittedName>
        <fullName evidence="1">Transcription factor Vhr1-domain-containing protein</fullName>
    </submittedName>
</protein>
<name>A0ACC3TT20_9ASCO</name>
<comment type="caution">
    <text evidence="1">The sequence shown here is derived from an EMBL/GenBank/DDBJ whole genome shotgun (WGS) entry which is preliminary data.</text>
</comment>
<proteinExistence type="predicted"/>
<sequence length="430" mass="47902">MESTLPEYSATPGYMTNNVHMPPLSQPEYATTSTSPLSQSMQSAKSTPLHGISSTLPTSPLSLTTLSFVADISHHRQSASFVPPPLERSPMAHVSGVTQTIRQKLQFTDEGKWKEFSARRLQLIDSMSLFTRKPSEQNDIIIAVADSLREEPPQTLPEFDKLVRAAVQSVRRNRKRLPKSKARSKLLSVKREGPRVETKRSGEYDGAVRSPPNPPKNATVHSEKSHFNSRPVLQSRPSYPVRSPTASTLSASSSTCSLRSPADEKHGHCSTGTEVGTNRRDNLPRALPSPLTFTSQSPILLELMYGDHVIPCTIDPNDLAGDRRSSLSFLLNTVRKTLSLPEDCPVALYHFRSSNGFRDKIMSEADANIAMRAAQSTASAVQALRLEVIAMMQVQTYSCNYSQYHGVPRLSSLRRQHHLWTQRDEYRLER</sequence>
<dbReference type="Proteomes" id="UP001489719">
    <property type="component" value="Unassembled WGS sequence"/>
</dbReference>
<evidence type="ECO:0000313" key="2">
    <source>
        <dbReference type="Proteomes" id="UP001489719"/>
    </source>
</evidence>
<dbReference type="EMBL" id="MU970057">
    <property type="protein sequence ID" value="KAK9323812.1"/>
    <property type="molecule type" value="Genomic_DNA"/>
</dbReference>
<reference evidence="2" key="1">
    <citation type="journal article" date="2024" name="Front. Bioeng. Biotechnol.">
        <title>Genome-scale model development and genomic sequencing of the oleaginous clade Lipomyces.</title>
        <authorList>
            <person name="Czajka J.J."/>
            <person name="Han Y."/>
            <person name="Kim J."/>
            <person name="Mondo S.J."/>
            <person name="Hofstad B.A."/>
            <person name="Robles A."/>
            <person name="Haridas S."/>
            <person name="Riley R."/>
            <person name="LaButti K."/>
            <person name="Pangilinan J."/>
            <person name="Andreopoulos W."/>
            <person name="Lipzen A."/>
            <person name="Yan J."/>
            <person name="Wang M."/>
            <person name="Ng V."/>
            <person name="Grigoriev I.V."/>
            <person name="Spatafora J.W."/>
            <person name="Magnuson J.K."/>
            <person name="Baker S.E."/>
            <person name="Pomraning K.R."/>
        </authorList>
    </citation>
    <scope>NUCLEOTIDE SEQUENCE [LARGE SCALE GENOMIC DNA]</scope>
    <source>
        <strain evidence="2">CBS 10300</strain>
    </source>
</reference>
<evidence type="ECO:0000313" key="1">
    <source>
        <dbReference type="EMBL" id="KAK9323812.1"/>
    </source>
</evidence>
<organism evidence="1 2">
    <name type="scientific">Lipomyces orientalis</name>
    <dbReference type="NCBI Taxonomy" id="1233043"/>
    <lineage>
        <taxon>Eukaryota</taxon>
        <taxon>Fungi</taxon>
        <taxon>Dikarya</taxon>
        <taxon>Ascomycota</taxon>
        <taxon>Saccharomycotina</taxon>
        <taxon>Lipomycetes</taxon>
        <taxon>Lipomycetales</taxon>
        <taxon>Lipomycetaceae</taxon>
        <taxon>Lipomyces</taxon>
    </lineage>
</organism>